<organism evidence="9 10">
    <name type="scientific">Astrephomene gubernaculifera</name>
    <dbReference type="NCBI Taxonomy" id="47775"/>
    <lineage>
        <taxon>Eukaryota</taxon>
        <taxon>Viridiplantae</taxon>
        <taxon>Chlorophyta</taxon>
        <taxon>core chlorophytes</taxon>
        <taxon>Chlorophyceae</taxon>
        <taxon>CS clade</taxon>
        <taxon>Chlamydomonadales</taxon>
        <taxon>Astrephomenaceae</taxon>
        <taxon>Astrephomene</taxon>
    </lineage>
</organism>
<evidence type="ECO:0000256" key="4">
    <source>
        <dbReference type="ARBA" id="ARBA00022490"/>
    </source>
</evidence>
<evidence type="ECO:0000256" key="5">
    <source>
        <dbReference type="ARBA" id="ARBA00023110"/>
    </source>
</evidence>
<dbReference type="PANTHER" id="PTHR10012">
    <property type="entry name" value="SERINE/THREONINE-PROTEIN PHOSPHATASE 2A REGULATORY SUBUNIT B"/>
    <property type="match status" value="1"/>
</dbReference>
<dbReference type="PANTHER" id="PTHR10012:SF0">
    <property type="entry name" value="SERINE_THREONINE-PROTEIN PHOSPHATASE 2A ACTIVATOR"/>
    <property type="match status" value="1"/>
</dbReference>
<dbReference type="GO" id="GO:0005634">
    <property type="term" value="C:nucleus"/>
    <property type="evidence" value="ECO:0007669"/>
    <property type="project" value="TreeGrafter"/>
</dbReference>
<accession>A0AAD3DSS4</accession>
<dbReference type="GO" id="GO:0005737">
    <property type="term" value="C:cytoplasm"/>
    <property type="evidence" value="ECO:0007669"/>
    <property type="project" value="UniProtKB-SubCell"/>
</dbReference>
<keyword evidence="6 7" id="KW-0413">Isomerase</keyword>
<sequence>MQRPSRSHSPGPEGDGSPGFPTSAPYHTKDTLSPTAAPWASTSPSHAPPPPTSTSTSTSASSAAPGPLTTGLALPRPGSTPAGGSGDGSSFNGGLRFPTAAAAGTIGLGSGSGNGGGFFAVPPARGPPMPVIGGAGGGFPAPGAAAAAVAASHAAAAPRKAPEAVITVVPAMPSVVQPVPQYHPARKRIGSAEDLKRFLEGESARHFMAFILSINEAVTGKKTNDPSYIPSPAVQRMVAVLTELATLVDQVPPEEQSLRYGNPAFRTWIARLTERAPALLESVLGEELRTAAVELVSYFLDSFGNATRIDYGTGHETQFCALLYCLSKLGVFGEADRQGLGLVVFKQYLELMRKIQTTYWLEPAGSHGVWGLDDYQFLAFIWGSAQLVAHPLIKPKSIHNADVLEAYADTYLYLGCVAFVKQVKKGPLWETSPMLNDISTVPNWGKVNSGLVKMYQVEVLSKLPIMQHFMFGSLLPFE</sequence>
<feature type="compositionally biased region" description="Low complexity" evidence="8">
    <location>
        <begin position="53"/>
        <end position="70"/>
    </location>
</feature>
<evidence type="ECO:0000256" key="6">
    <source>
        <dbReference type="ARBA" id="ARBA00023235"/>
    </source>
</evidence>
<evidence type="ECO:0000256" key="8">
    <source>
        <dbReference type="SAM" id="MobiDB-lite"/>
    </source>
</evidence>
<dbReference type="AlphaFoldDB" id="A0AAD3DSS4"/>
<keyword evidence="5 7" id="KW-0697">Rotamase</keyword>
<evidence type="ECO:0000256" key="1">
    <source>
        <dbReference type="ARBA" id="ARBA00000971"/>
    </source>
</evidence>
<feature type="compositionally biased region" description="Low complexity" evidence="8">
    <location>
        <begin position="31"/>
        <end position="45"/>
    </location>
</feature>
<reference evidence="9 10" key="1">
    <citation type="journal article" date="2021" name="Sci. Rep.">
        <title>Genome sequencing of the multicellular alga Astrephomene provides insights into convergent evolution of germ-soma differentiation.</title>
        <authorList>
            <person name="Yamashita S."/>
            <person name="Yamamoto K."/>
            <person name="Matsuzaki R."/>
            <person name="Suzuki S."/>
            <person name="Yamaguchi H."/>
            <person name="Hirooka S."/>
            <person name="Minakuchi Y."/>
            <person name="Miyagishima S."/>
            <person name="Kawachi M."/>
            <person name="Toyoda A."/>
            <person name="Nozaki H."/>
        </authorList>
    </citation>
    <scope>NUCLEOTIDE SEQUENCE [LARGE SCALE GENOMIC DNA]</scope>
    <source>
        <strain evidence="9 10">NIES-4017</strain>
    </source>
</reference>
<dbReference type="CDD" id="cd04087">
    <property type="entry name" value="PTPA"/>
    <property type="match status" value="1"/>
</dbReference>
<protein>
    <recommendedName>
        <fullName evidence="7">Serine/threonine-protein phosphatase 2A activator</fullName>
        <ecNumber evidence="7">5.2.1.8</ecNumber>
    </recommendedName>
    <alternativeName>
        <fullName evidence="7">Phosphotyrosyl phosphatase activator</fullName>
    </alternativeName>
</protein>
<comment type="function">
    <text evidence="7">PPIases accelerate the folding of proteins. It catalyzes the cis-trans isomerization of proline imidic peptide bonds in oligopeptides.</text>
</comment>
<dbReference type="EMBL" id="BMAR01000018">
    <property type="protein sequence ID" value="GFR47400.1"/>
    <property type="molecule type" value="Genomic_DNA"/>
</dbReference>
<evidence type="ECO:0000313" key="9">
    <source>
        <dbReference type="EMBL" id="GFR47400.1"/>
    </source>
</evidence>
<dbReference type="FunFam" id="1.20.120.1150:FF:000002">
    <property type="entry name" value="Serine/threonine-protein phosphatase 2A activator"/>
    <property type="match status" value="1"/>
</dbReference>
<comment type="caution">
    <text evidence="9">The sequence shown here is derived from an EMBL/GenBank/DDBJ whole genome shotgun (WGS) entry which is preliminary data.</text>
</comment>
<name>A0AAD3DSS4_9CHLO</name>
<evidence type="ECO:0000313" key="10">
    <source>
        <dbReference type="Proteomes" id="UP001054857"/>
    </source>
</evidence>
<dbReference type="SUPFAM" id="SSF140984">
    <property type="entry name" value="PTPA-like"/>
    <property type="match status" value="1"/>
</dbReference>
<comment type="catalytic activity">
    <reaction evidence="1 7">
        <text>[protein]-peptidylproline (omega=180) = [protein]-peptidylproline (omega=0)</text>
        <dbReference type="Rhea" id="RHEA:16237"/>
        <dbReference type="Rhea" id="RHEA-COMP:10747"/>
        <dbReference type="Rhea" id="RHEA-COMP:10748"/>
        <dbReference type="ChEBI" id="CHEBI:83833"/>
        <dbReference type="ChEBI" id="CHEBI:83834"/>
        <dbReference type="EC" id="5.2.1.8"/>
    </reaction>
</comment>
<keyword evidence="10" id="KW-1185">Reference proteome</keyword>
<dbReference type="GO" id="GO:0008160">
    <property type="term" value="F:protein tyrosine phosphatase activator activity"/>
    <property type="evidence" value="ECO:0007669"/>
    <property type="project" value="TreeGrafter"/>
</dbReference>
<feature type="region of interest" description="Disordered" evidence="8">
    <location>
        <begin position="1"/>
        <end position="91"/>
    </location>
</feature>
<evidence type="ECO:0000256" key="2">
    <source>
        <dbReference type="ARBA" id="ARBA00004496"/>
    </source>
</evidence>
<dbReference type="GO" id="GO:0007052">
    <property type="term" value="P:mitotic spindle organization"/>
    <property type="evidence" value="ECO:0007669"/>
    <property type="project" value="TreeGrafter"/>
</dbReference>
<dbReference type="InterPro" id="IPR043170">
    <property type="entry name" value="PTPA_C_lid"/>
</dbReference>
<dbReference type="EC" id="5.2.1.8" evidence="7"/>
<dbReference type="Pfam" id="PF03095">
    <property type="entry name" value="PTPA"/>
    <property type="match status" value="1"/>
</dbReference>
<dbReference type="InterPro" id="IPR037218">
    <property type="entry name" value="PTPA_sf"/>
</dbReference>
<evidence type="ECO:0000256" key="7">
    <source>
        <dbReference type="RuleBase" id="RU361210"/>
    </source>
</evidence>
<dbReference type="GO" id="GO:0003755">
    <property type="term" value="F:peptidyl-prolyl cis-trans isomerase activity"/>
    <property type="evidence" value="ECO:0007669"/>
    <property type="project" value="UniProtKB-KW"/>
</dbReference>
<comment type="similarity">
    <text evidence="3 7">Belongs to the PTPA-type PPIase family.</text>
</comment>
<keyword evidence="4 7" id="KW-0963">Cytoplasm</keyword>
<proteinExistence type="inferred from homology"/>
<evidence type="ECO:0000256" key="3">
    <source>
        <dbReference type="ARBA" id="ARBA00011019"/>
    </source>
</evidence>
<gene>
    <name evidence="9" type="ORF">Agub_g9117</name>
</gene>
<dbReference type="Gene3D" id="1.20.120.1150">
    <property type="match status" value="1"/>
</dbReference>
<dbReference type="Proteomes" id="UP001054857">
    <property type="component" value="Unassembled WGS sequence"/>
</dbReference>
<dbReference type="InterPro" id="IPR004327">
    <property type="entry name" value="Phstyr_phstse_ac"/>
</dbReference>
<dbReference type="GO" id="GO:0000159">
    <property type="term" value="C:protein phosphatase type 2A complex"/>
    <property type="evidence" value="ECO:0007669"/>
    <property type="project" value="TreeGrafter"/>
</dbReference>
<comment type="subcellular location">
    <subcellularLocation>
        <location evidence="2 7">Cytoplasm</location>
    </subcellularLocation>
</comment>